<protein>
    <submittedName>
        <fullName evidence="2">Uncharacterized protein</fullName>
    </submittedName>
</protein>
<feature type="compositionally biased region" description="Basic residues" evidence="1">
    <location>
        <begin position="54"/>
        <end position="78"/>
    </location>
</feature>
<dbReference type="AlphaFoldDB" id="A0A147F1V8"/>
<proteinExistence type="predicted"/>
<evidence type="ECO:0000313" key="3">
    <source>
        <dbReference type="Proteomes" id="UP000075025"/>
    </source>
</evidence>
<dbReference type="EMBL" id="LDRT01000007">
    <property type="protein sequence ID" value="KTR96594.1"/>
    <property type="molecule type" value="Genomic_DNA"/>
</dbReference>
<evidence type="ECO:0000313" key="2">
    <source>
        <dbReference type="EMBL" id="KTR96594.1"/>
    </source>
</evidence>
<feature type="region of interest" description="Disordered" evidence="1">
    <location>
        <begin position="38"/>
        <end position="113"/>
    </location>
</feature>
<organism evidence="2 3">
    <name type="scientific">Microbacterium testaceum</name>
    <name type="common">Aureobacterium testaceum</name>
    <name type="synonym">Brevibacterium testaceum</name>
    <dbReference type="NCBI Taxonomy" id="2033"/>
    <lineage>
        <taxon>Bacteria</taxon>
        <taxon>Bacillati</taxon>
        <taxon>Actinomycetota</taxon>
        <taxon>Actinomycetes</taxon>
        <taxon>Micrococcales</taxon>
        <taxon>Microbacteriaceae</taxon>
        <taxon>Microbacterium</taxon>
    </lineage>
</organism>
<gene>
    <name evidence="2" type="ORF">NS220_01480</name>
</gene>
<dbReference type="PATRIC" id="fig|2033.6.peg.3390"/>
<dbReference type="Proteomes" id="UP000075025">
    <property type="component" value="Unassembled WGS sequence"/>
</dbReference>
<sequence length="113" mass="12958">MPPAESLCVLASPFATVVAPGRSRRLRRDGRIRLCRFRRRGHLGLRSPRSARREPRHPHVRRGGPGRRRRAPRTRHRLGAAASPSAPRSSERRPRSLMRPNMNKGRTRWPLAP</sequence>
<name>A0A147F1V8_MICTE</name>
<evidence type="ECO:0000256" key="1">
    <source>
        <dbReference type="SAM" id="MobiDB-lite"/>
    </source>
</evidence>
<reference evidence="2 3" key="1">
    <citation type="journal article" date="2016" name="Front. Microbiol.">
        <title>Genomic Resource of Rice Seed Associated Bacteria.</title>
        <authorList>
            <person name="Midha S."/>
            <person name="Bansal K."/>
            <person name="Sharma S."/>
            <person name="Kumar N."/>
            <person name="Patil P.P."/>
            <person name="Chaudhry V."/>
            <person name="Patil P.B."/>
        </authorList>
    </citation>
    <scope>NUCLEOTIDE SEQUENCE [LARGE SCALE GENOMIC DNA]</scope>
    <source>
        <strain evidence="2 3">NS220</strain>
    </source>
</reference>
<comment type="caution">
    <text evidence="2">The sequence shown here is derived from an EMBL/GenBank/DDBJ whole genome shotgun (WGS) entry which is preliminary data.</text>
</comment>
<accession>A0A147F1V8</accession>